<accession>A0A8J4AKL2</accession>
<evidence type="ECO:0000313" key="4">
    <source>
        <dbReference type="EMBL" id="GIL31497.1"/>
    </source>
</evidence>
<gene>
    <name evidence="4" type="primary">fabG_7</name>
    <name evidence="4" type="ORF">NUM_67510</name>
</gene>
<dbReference type="Gene3D" id="3.40.50.720">
    <property type="entry name" value="NAD(P)-binding Rossmann-like Domain"/>
    <property type="match status" value="2"/>
</dbReference>
<feature type="region of interest" description="Disordered" evidence="2">
    <location>
        <begin position="1"/>
        <end position="110"/>
    </location>
</feature>
<dbReference type="GO" id="GO:0032787">
    <property type="term" value="P:monocarboxylic acid metabolic process"/>
    <property type="evidence" value="ECO:0007669"/>
    <property type="project" value="UniProtKB-ARBA"/>
</dbReference>
<dbReference type="PROSITE" id="PS00061">
    <property type="entry name" value="ADH_SHORT"/>
    <property type="match status" value="1"/>
</dbReference>
<dbReference type="InterPro" id="IPR002347">
    <property type="entry name" value="SDR_fam"/>
</dbReference>
<dbReference type="InterPro" id="IPR057326">
    <property type="entry name" value="KR_dom"/>
</dbReference>
<keyword evidence="5" id="KW-1185">Reference proteome</keyword>
<sequence length="518" mass="51497">MVDRYQRLTSAGPGRAIARRLGLPRPAVLPRRDPAQPAAVPGPIVLAGLTAPSGNRPQSSDGDTSTGTGSASGDTGTASGDRDIGTDPGTASGDTGAGAEGAARDPGADGAVTVTAGGELADAVRAALAATGVEFVAAAEHPAALVYDASGLTDAAQLGGLREFLGPRVRSLRTGGRVLVLARPPAEAPDVAAHVARRALTGFVRSLGKEVGRGATVSLLRVATGGESSLGSTLRFLLSPRSAYVSGQVVDVAPAPAGGPGRAGSADGAAAERPLAGRTALVTGAAQGIGAAIAATLAADGATVVCLDVPAQGEALAAVANRVGGSSLHLDITAPTAPRELVEYLTQRYDGVDIVVHNAGVLRDRTLAKMTEAEWDTVLSVNLIAPQRLTAALVDDPTALRPGARIVCLSSLNGIAGAAGQTNYAASKAGVIGLVEAYAPVLAQRGVTINAVAPGFIETRMTASMPLTVREVGRRANSLAQGGLPVDVAEAVSWLAAPDSGGITGQTVRVCGQSLLGA</sequence>
<dbReference type="AlphaFoldDB" id="A0A8J4AKL2"/>
<dbReference type="SMART" id="SM00822">
    <property type="entry name" value="PKS_KR"/>
    <property type="match status" value="1"/>
</dbReference>
<feature type="domain" description="Ketoreductase" evidence="3">
    <location>
        <begin position="278"/>
        <end position="460"/>
    </location>
</feature>
<evidence type="ECO:0000256" key="2">
    <source>
        <dbReference type="SAM" id="MobiDB-lite"/>
    </source>
</evidence>
<comment type="caution">
    <text evidence="4">The sequence shown here is derived from an EMBL/GenBank/DDBJ whole genome shotgun (WGS) entry which is preliminary data.</text>
</comment>
<dbReference type="SUPFAM" id="SSF51735">
    <property type="entry name" value="NAD(P)-binding Rossmann-fold domains"/>
    <property type="match status" value="1"/>
</dbReference>
<dbReference type="PRINTS" id="PR00081">
    <property type="entry name" value="GDHRDH"/>
</dbReference>
<dbReference type="Pfam" id="PF13561">
    <property type="entry name" value="adh_short_C2"/>
    <property type="match status" value="1"/>
</dbReference>
<feature type="compositionally biased region" description="Low complexity" evidence="2">
    <location>
        <begin position="59"/>
        <end position="79"/>
    </location>
</feature>
<dbReference type="PRINTS" id="PR00080">
    <property type="entry name" value="SDRFAMILY"/>
</dbReference>
<organism evidence="4 5">
    <name type="scientific">Actinocatenispora comari</name>
    <dbReference type="NCBI Taxonomy" id="2807577"/>
    <lineage>
        <taxon>Bacteria</taxon>
        <taxon>Bacillati</taxon>
        <taxon>Actinomycetota</taxon>
        <taxon>Actinomycetes</taxon>
        <taxon>Micromonosporales</taxon>
        <taxon>Micromonosporaceae</taxon>
        <taxon>Actinocatenispora</taxon>
    </lineage>
</organism>
<dbReference type="InterPro" id="IPR036291">
    <property type="entry name" value="NAD(P)-bd_dom_sf"/>
</dbReference>
<reference evidence="5" key="1">
    <citation type="journal article" date="2021" name="Int. J. Syst. Evol. Microbiol.">
        <title>Actinocatenispora comari sp. nov., an endophytic actinomycete isolated from aerial parts of Comarum salesowianum.</title>
        <authorList>
            <person name="Oyunbileg N."/>
            <person name="Iizaka Y."/>
            <person name="Hamada M."/>
            <person name="Davaapurev B.O."/>
            <person name="Fukumoto A."/>
            <person name="Tsetseg B."/>
            <person name="Kato F."/>
            <person name="Tamura T."/>
            <person name="Batkhuu J."/>
            <person name="Anzai Y."/>
        </authorList>
    </citation>
    <scope>NUCLEOTIDE SEQUENCE [LARGE SCALE GENOMIC DNA]</scope>
    <source>
        <strain evidence="5">NUM-2625</strain>
    </source>
</reference>
<dbReference type="FunFam" id="3.40.50.720:FF:000338">
    <property type="entry name" value="3-oxoacyl-ACP reductase FabG"/>
    <property type="match status" value="1"/>
</dbReference>
<dbReference type="NCBIfam" id="NF006110">
    <property type="entry name" value="PRK08261.1"/>
    <property type="match status" value="1"/>
</dbReference>
<dbReference type="RefSeq" id="WP_207129077.1">
    <property type="nucleotide sequence ID" value="NZ_BOPO01000147.1"/>
</dbReference>
<dbReference type="PANTHER" id="PTHR42879">
    <property type="entry name" value="3-OXOACYL-(ACYL-CARRIER-PROTEIN) REDUCTASE"/>
    <property type="match status" value="1"/>
</dbReference>
<evidence type="ECO:0000256" key="1">
    <source>
        <dbReference type="ARBA" id="ARBA00006484"/>
    </source>
</evidence>
<proteinExistence type="inferred from homology"/>
<name>A0A8J4AKL2_9ACTN</name>
<dbReference type="Proteomes" id="UP000614996">
    <property type="component" value="Unassembled WGS sequence"/>
</dbReference>
<dbReference type="InterPro" id="IPR020904">
    <property type="entry name" value="Sc_DH/Rdtase_CS"/>
</dbReference>
<dbReference type="PANTHER" id="PTHR42879:SF2">
    <property type="entry name" value="3-OXOACYL-[ACYL-CARRIER-PROTEIN] REDUCTASE FABG"/>
    <property type="match status" value="1"/>
</dbReference>
<protein>
    <submittedName>
        <fullName evidence="4">3-oxoacyl-ACP reductase</fullName>
    </submittedName>
</protein>
<comment type="similarity">
    <text evidence="1">Belongs to the short-chain dehydrogenases/reductases (SDR) family.</text>
</comment>
<evidence type="ECO:0000259" key="3">
    <source>
        <dbReference type="SMART" id="SM00822"/>
    </source>
</evidence>
<evidence type="ECO:0000313" key="5">
    <source>
        <dbReference type="Proteomes" id="UP000614996"/>
    </source>
</evidence>
<dbReference type="EMBL" id="BOPO01000147">
    <property type="protein sequence ID" value="GIL31497.1"/>
    <property type="molecule type" value="Genomic_DNA"/>
</dbReference>
<dbReference type="InterPro" id="IPR050259">
    <property type="entry name" value="SDR"/>
</dbReference>